<dbReference type="Pfam" id="PF04397">
    <property type="entry name" value="LytTR"/>
    <property type="match status" value="1"/>
</dbReference>
<dbReference type="Pfam" id="PF00072">
    <property type="entry name" value="Response_reg"/>
    <property type="match status" value="1"/>
</dbReference>
<dbReference type="PROSITE" id="PS50110">
    <property type="entry name" value="RESPONSE_REGULATORY"/>
    <property type="match status" value="1"/>
</dbReference>
<dbReference type="PANTHER" id="PTHR37299:SF1">
    <property type="entry name" value="STAGE 0 SPORULATION PROTEIN A HOMOLOG"/>
    <property type="match status" value="1"/>
</dbReference>
<protein>
    <submittedName>
        <fullName evidence="4">Two component transcriptional regulator, LytTR family</fullName>
    </submittedName>
</protein>
<organism evidence="4">
    <name type="scientific">uncultured Aureispira sp</name>
    <dbReference type="NCBI Taxonomy" id="1331704"/>
    <lineage>
        <taxon>Bacteria</taxon>
        <taxon>Pseudomonadati</taxon>
        <taxon>Bacteroidota</taxon>
        <taxon>Saprospiria</taxon>
        <taxon>Saprospirales</taxon>
        <taxon>Saprospiraceae</taxon>
        <taxon>Aureispira</taxon>
        <taxon>environmental samples</taxon>
    </lineage>
</organism>
<evidence type="ECO:0000313" key="4">
    <source>
        <dbReference type="EMBL" id="CAA6800536.1"/>
    </source>
</evidence>
<dbReference type="SMART" id="SM00850">
    <property type="entry name" value="LytTR"/>
    <property type="match status" value="1"/>
</dbReference>
<dbReference type="EMBL" id="CACVAQ010000054">
    <property type="protein sequence ID" value="CAA6800536.1"/>
    <property type="molecule type" value="Genomic_DNA"/>
</dbReference>
<accession>A0A6S6S7Z0</accession>
<dbReference type="PROSITE" id="PS50930">
    <property type="entry name" value="HTH_LYTTR"/>
    <property type="match status" value="1"/>
</dbReference>
<keyword evidence="1" id="KW-0597">Phosphoprotein</keyword>
<evidence type="ECO:0000259" key="3">
    <source>
        <dbReference type="PROSITE" id="PS50930"/>
    </source>
</evidence>
<dbReference type="InterPro" id="IPR001789">
    <property type="entry name" value="Sig_transdc_resp-reg_receiver"/>
</dbReference>
<evidence type="ECO:0000256" key="1">
    <source>
        <dbReference type="PROSITE-ProRule" id="PRU00169"/>
    </source>
</evidence>
<evidence type="ECO:0000259" key="2">
    <source>
        <dbReference type="PROSITE" id="PS50110"/>
    </source>
</evidence>
<dbReference type="InterPro" id="IPR011006">
    <property type="entry name" value="CheY-like_superfamily"/>
</dbReference>
<feature type="domain" description="Response regulatory" evidence="2">
    <location>
        <begin position="5"/>
        <end position="118"/>
    </location>
</feature>
<dbReference type="InterPro" id="IPR046947">
    <property type="entry name" value="LytR-like"/>
</dbReference>
<dbReference type="InterPro" id="IPR007492">
    <property type="entry name" value="LytTR_DNA-bd_dom"/>
</dbReference>
<dbReference type="SUPFAM" id="SSF52172">
    <property type="entry name" value="CheY-like"/>
    <property type="match status" value="1"/>
</dbReference>
<sequence length="250" mass="28933">MQKIRAVIIEDEPQAKQMLTTLVEDYCQEIYIVGSASNVQEGVVAIKKLVPDLVFLDIEMPNEKGLELFKYFDKIDFEVIFTTAYDQYAIDALRLSALDYLLKPIDLKDLRTALDNFREKKQQNYRNQALRYQFASEQQTTPSKRIVLPDAEGYVFIEVEDIMYCQAEKSYTAFVMSDGKTQWVSKTIKEYSDLLEGFGFVRVHRSSLINPKFITKIIKTRPSSIVMKNGKNVVISKTRRDVILEELLNL</sequence>
<dbReference type="AlphaFoldDB" id="A0A6S6S7Z0"/>
<dbReference type="PANTHER" id="PTHR37299">
    <property type="entry name" value="TRANSCRIPTIONAL REGULATOR-RELATED"/>
    <property type="match status" value="1"/>
</dbReference>
<dbReference type="GO" id="GO:0003677">
    <property type="term" value="F:DNA binding"/>
    <property type="evidence" value="ECO:0007669"/>
    <property type="project" value="InterPro"/>
</dbReference>
<feature type="domain" description="HTH LytTR-type" evidence="3">
    <location>
        <begin position="146"/>
        <end position="249"/>
    </location>
</feature>
<name>A0A6S6S7Z0_9BACT</name>
<dbReference type="Gene3D" id="3.40.50.2300">
    <property type="match status" value="1"/>
</dbReference>
<proteinExistence type="predicted"/>
<dbReference type="SMART" id="SM00448">
    <property type="entry name" value="REC"/>
    <property type="match status" value="1"/>
</dbReference>
<dbReference type="GO" id="GO:0000156">
    <property type="term" value="F:phosphorelay response regulator activity"/>
    <property type="evidence" value="ECO:0007669"/>
    <property type="project" value="InterPro"/>
</dbReference>
<feature type="modified residue" description="4-aspartylphosphate" evidence="1">
    <location>
        <position position="57"/>
    </location>
</feature>
<gene>
    <name evidence="4" type="ORF">HELGO_WM30321</name>
</gene>
<reference evidence="4" key="1">
    <citation type="submission" date="2020-01" db="EMBL/GenBank/DDBJ databases">
        <authorList>
            <person name="Meier V. D."/>
            <person name="Meier V D."/>
        </authorList>
    </citation>
    <scope>NUCLEOTIDE SEQUENCE</scope>
    <source>
        <strain evidence="4">HLG_WM_MAG_10</strain>
    </source>
</reference>
<dbReference type="Gene3D" id="2.40.50.1020">
    <property type="entry name" value="LytTr DNA-binding domain"/>
    <property type="match status" value="1"/>
</dbReference>